<evidence type="ECO:0000256" key="2">
    <source>
        <dbReference type="ARBA" id="ARBA00022723"/>
    </source>
</evidence>
<protein>
    <recommendedName>
        <fullName evidence="4">Protein yippee-like</fullName>
    </recommendedName>
</protein>
<dbReference type="Proteomes" id="UP000027138">
    <property type="component" value="Unassembled WGS sequence"/>
</dbReference>
<evidence type="ECO:0000313" key="6">
    <source>
        <dbReference type="EMBL" id="KDP34964.1"/>
    </source>
</evidence>
<comment type="similarity">
    <text evidence="1 4">Belongs to the yippee family.</text>
</comment>
<reference evidence="6 7" key="1">
    <citation type="journal article" date="2014" name="PLoS ONE">
        <title>Global Analysis of Gene Expression Profiles in Physic Nut (Jatropha curcas L.) Seedlings Exposed to Salt Stress.</title>
        <authorList>
            <person name="Zhang L."/>
            <person name="Zhang C."/>
            <person name="Wu P."/>
            <person name="Chen Y."/>
            <person name="Li M."/>
            <person name="Jiang H."/>
            <person name="Wu G."/>
        </authorList>
    </citation>
    <scope>NUCLEOTIDE SEQUENCE [LARGE SCALE GENOMIC DNA]</scope>
    <source>
        <strain evidence="7">cv. GZQX0401</strain>
        <tissue evidence="6">Young leaves</tissue>
    </source>
</reference>
<dbReference type="PANTHER" id="PTHR13848">
    <property type="entry name" value="PROTEIN YIPPEE-LIKE CG15309-RELATED"/>
    <property type="match status" value="1"/>
</dbReference>
<dbReference type="Pfam" id="PF03226">
    <property type="entry name" value="Yippee-Mis18"/>
    <property type="match status" value="1"/>
</dbReference>
<dbReference type="InterPro" id="IPR039058">
    <property type="entry name" value="Yippee_fam"/>
</dbReference>
<feature type="domain" description="Yippee" evidence="5">
    <location>
        <begin position="8"/>
        <end position="105"/>
    </location>
</feature>
<evidence type="ECO:0000259" key="5">
    <source>
        <dbReference type="PROSITE" id="PS51792"/>
    </source>
</evidence>
<evidence type="ECO:0000256" key="3">
    <source>
        <dbReference type="ARBA" id="ARBA00022833"/>
    </source>
</evidence>
<dbReference type="AlphaFoldDB" id="A0A067KSY6"/>
<dbReference type="EMBL" id="KK914502">
    <property type="protein sequence ID" value="KDP34964.1"/>
    <property type="molecule type" value="Genomic_DNA"/>
</dbReference>
<keyword evidence="7" id="KW-1185">Reference proteome</keyword>
<organism evidence="6 7">
    <name type="scientific">Jatropha curcas</name>
    <name type="common">Barbados nut</name>
    <dbReference type="NCBI Taxonomy" id="180498"/>
    <lineage>
        <taxon>Eukaryota</taxon>
        <taxon>Viridiplantae</taxon>
        <taxon>Streptophyta</taxon>
        <taxon>Embryophyta</taxon>
        <taxon>Tracheophyta</taxon>
        <taxon>Spermatophyta</taxon>
        <taxon>Magnoliopsida</taxon>
        <taxon>eudicotyledons</taxon>
        <taxon>Gunneridae</taxon>
        <taxon>Pentapetalae</taxon>
        <taxon>rosids</taxon>
        <taxon>fabids</taxon>
        <taxon>Malpighiales</taxon>
        <taxon>Euphorbiaceae</taxon>
        <taxon>Crotonoideae</taxon>
        <taxon>Jatropheae</taxon>
        <taxon>Jatropha</taxon>
    </lineage>
</organism>
<dbReference type="STRING" id="180498.A0A067KSY6"/>
<dbReference type="InterPro" id="IPR004910">
    <property type="entry name" value="Yippee/Mis18/Cereblon"/>
</dbReference>
<dbReference type="OrthoDB" id="6407410at2759"/>
<name>A0A067KSY6_JATCU</name>
<dbReference type="InterPro" id="IPR034751">
    <property type="entry name" value="Yippee"/>
</dbReference>
<dbReference type="GO" id="GO:0046872">
    <property type="term" value="F:metal ion binding"/>
    <property type="evidence" value="ECO:0007669"/>
    <property type="project" value="UniProtKB-KW"/>
</dbReference>
<evidence type="ECO:0000256" key="1">
    <source>
        <dbReference type="ARBA" id="ARBA00005613"/>
    </source>
</evidence>
<evidence type="ECO:0000313" key="7">
    <source>
        <dbReference type="Proteomes" id="UP000027138"/>
    </source>
</evidence>
<dbReference type="PROSITE" id="PS51792">
    <property type="entry name" value="YIPPEE"/>
    <property type="match status" value="1"/>
</dbReference>
<keyword evidence="2" id="KW-0479">Metal-binding</keyword>
<keyword evidence="3" id="KW-0862">Zinc</keyword>
<evidence type="ECO:0000256" key="4">
    <source>
        <dbReference type="RuleBase" id="RU110713"/>
    </source>
</evidence>
<proteinExistence type="inferred from homology"/>
<accession>A0A067KSY6</accession>
<gene>
    <name evidence="6" type="ORF">JCGZ_09252</name>
</gene>
<sequence>MADSGDYPLYSCRNCRNALAFHSDLISKSFVAKSGQAYMFSHVKNVILGRKQDKQLITGLFTIADIYCSVCGEELGWKYVRAFDLKQRYKEGHFIVEKLKIFEEY</sequence>
<dbReference type="KEGG" id="jcu:105636879"/>